<reference evidence="3" key="1">
    <citation type="submission" date="2018-05" db="EMBL/GenBank/DDBJ databases">
        <title>Genome sequencing of Phenylobacterium sp. HYN0004.</title>
        <authorList>
            <person name="Yi H."/>
            <person name="Baek C."/>
        </authorList>
    </citation>
    <scope>NUCLEOTIDE SEQUENCE [LARGE SCALE GENOMIC DNA]</scope>
    <source>
        <strain evidence="3">HYN0004</strain>
    </source>
</reference>
<organism evidence="2 3">
    <name type="scientific">Phenylobacterium parvum</name>
    <dbReference type="NCBI Taxonomy" id="2201350"/>
    <lineage>
        <taxon>Bacteria</taxon>
        <taxon>Pseudomonadati</taxon>
        <taxon>Pseudomonadota</taxon>
        <taxon>Alphaproteobacteria</taxon>
        <taxon>Caulobacterales</taxon>
        <taxon>Caulobacteraceae</taxon>
        <taxon>Phenylobacterium</taxon>
    </lineage>
</organism>
<protein>
    <recommendedName>
        <fullName evidence="4">DUF1501 domain-containing protein</fullName>
    </recommendedName>
</protein>
<name>A0A2Z3HRP4_9CAUL</name>
<evidence type="ECO:0000313" key="3">
    <source>
        <dbReference type="Proteomes" id="UP000247763"/>
    </source>
</evidence>
<feature type="chain" id="PRO_5016289051" description="DUF1501 domain-containing protein" evidence="1">
    <location>
        <begin position="25"/>
        <end position="522"/>
    </location>
</feature>
<keyword evidence="1" id="KW-0732">Signal</keyword>
<sequence>MRHSPASRRHFLKMMAAAAPLGVAAPFALQMATLGSAAAQSAPTGYKALVCIFLFGGNDSHNMVLATDTDSWNRYFLARNTGNDPIALMPPGTPAAAVGSVSPVTARTVTRSTPEFLGGVLPITPQTPNPIPAGTAASTRTFGLHPAMAPLVQGAASPWNAGRLAVVANVGPLITPTTKAQYVARSVPLPLNLMSHNDQQSIWQSGAAEGAQRGWGGLMADTMLAQNGSNSVFTAVSANGNAVFLSGATAVQYQISTAAQPAIQPTAAAASTLYGSAVAAQALSESIRDTSGLSLFAQDHAAMTRRAMDSAQALNSAFATTSAAAIPAPSPYVNPVTGLVEANTLATQLMTVARSVAAAPVLGVTRQVFFVGLGGFDTHDLQNPTHTNLLGKVAHAMAYFDGVLGNVGGLNMRGAVTTFTMSDFSRTFSSNGDGTDHAWGGHQFIMGGAVRGRDMFGQFPTVGVDRTGFSNPNMSGNILVPTTSVYQLGATLGKWFGLTDAQLLTIFPNLGNFSLRDLGFMA</sequence>
<dbReference type="Proteomes" id="UP000247763">
    <property type="component" value="Chromosome"/>
</dbReference>
<accession>A0A2Z3HRP4</accession>
<dbReference type="PANTHER" id="PTHR43737:SF1">
    <property type="entry name" value="DUF1501 DOMAIN-CONTAINING PROTEIN"/>
    <property type="match status" value="1"/>
</dbReference>
<dbReference type="OrthoDB" id="9779968at2"/>
<dbReference type="Pfam" id="PF07394">
    <property type="entry name" value="DUF1501"/>
    <property type="match status" value="1"/>
</dbReference>
<dbReference type="AlphaFoldDB" id="A0A2Z3HRP4"/>
<dbReference type="InterPro" id="IPR010869">
    <property type="entry name" value="DUF1501"/>
</dbReference>
<dbReference type="PROSITE" id="PS51318">
    <property type="entry name" value="TAT"/>
    <property type="match status" value="1"/>
</dbReference>
<dbReference type="EMBL" id="CP029479">
    <property type="protein sequence ID" value="AWM76816.1"/>
    <property type="molecule type" value="Genomic_DNA"/>
</dbReference>
<feature type="signal peptide" evidence="1">
    <location>
        <begin position="1"/>
        <end position="24"/>
    </location>
</feature>
<gene>
    <name evidence="2" type="ORF">HYN04_02985</name>
</gene>
<dbReference type="RefSeq" id="WP_110449385.1">
    <property type="nucleotide sequence ID" value="NZ_CP029479.1"/>
</dbReference>
<dbReference type="PANTHER" id="PTHR43737">
    <property type="entry name" value="BLL7424 PROTEIN"/>
    <property type="match status" value="1"/>
</dbReference>
<evidence type="ECO:0008006" key="4">
    <source>
        <dbReference type="Google" id="ProtNLM"/>
    </source>
</evidence>
<evidence type="ECO:0000256" key="1">
    <source>
        <dbReference type="SAM" id="SignalP"/>
    </source>
</evidence>
<evidence type="ECO:0000313" key="2">
    <source>
        <dbReference type="EMBL" id="AWM76816.1"/>
    </source>
</evidence>
<proteinExistence type="predicted"/>
<dbReference type="InterPro" id="IPR006311">
    <property type="entry name" value="TAT_signal"/>
</dbReference>
<dbReference type="KEGG" id="phb:HYN04_02985"/>
<keyword evidence="3" id="KW-1185">Reference proteome</keyword>